<dbReference type="Pfam" id="PF05239">
    <property type="entry name" value="PRC"/>
    <property type="match status" value="1"/>
</dbReference>
<protein>
    <submittedName>
        <fullName evidence="2">PRC-barrel domain-containing protein</fullName>
    </submittedName>
</protein>
<dbReference type="AlphaFoldDB" id="A0A928TQE6"/>
<gene>
    <name evidence="2" type="ORF">HS096_03065</name>
</gene>
<dbReference type="InterPro" id="IPR027275">
    <property type="entry name" value="PRC-brl_dom"/>
</dbReference>
<proteinExistence type="predicted"/>
<dbReference type="EMBL" id="JABTTY010000001">
    <property type="protein sequence ID" value="MBE7525342.1"/>
    <property type="molecule type" value="Genomic_DNA"/>
</dbReference>
<name>A0A928TQE6_UNCKA</name>
<reference evidence="2" key="1">
    <citation type="submission" date="2020-05" db="EMBL/GenBank/DDBJ databases">
        <title>High-Quality Genomes of Partial-Nitritation/Anammox System by Hierarchical Clustering Based Hybrid Assembly.</title>
        <authorList>
            <person name="Liu L."/>
            <person name="Wang Y."/>
            <person name="Che Y."/>
            <person name="Chen Y."/>
            <person name="Xia Y."/>
            <person name="Luo R."/>
            <person name="Cheng S.H."/>
            <person name="Zheng C."/>
            <person name="Zhang T."/>
        </authorList>
    </citation>
    <scope>NUCLEOTIDE SEQUENCE</scope>
    <source>
        <strain evidence="2">H1_PAT1</strain>
    </source>
</reference>
<feature type="domain" description="PRC-barrel" evidence="1">
    <location>
        <begin position="6"/>
        <end position="74"/>
    </location>
</feature>
<sequence length="106" mass="11355">MRIHSKRFLGFPVHTQTGTSLGRVSGFEFDTDTGRLTALSVRARGVVSGLLDQDLFVSWPQIVEITETAVIVKDAAMKSGIRAVAARPAESALGEAGISAMHRTET</sequence>
<dbReference type="Gene3D" id="2.30.30.240">
    <property type="entry name" value="PRC-barrel domain"/>
    <property type="match status" value="1"/>
</dbReference>
<comment type="caution">
    <text evidence="2">The sequence shown here is derived from an EMBL/GenBank/DDBJ whole genome shotgun (WGS) entry which is preliminary data.</text>
</comment>
<dbReference type="Proteomes" id="UP000710385">
    <property type="component" value="Unassembled WGS sequence"/>
</dbReference>
<accession>A0A928TQE6</accession>
<dbReference type="SUPFAM" id="SSF50346">
    <property type="entry name" value="PRC-barrel domain"/>
    <property type="match status" value="1"/>
</dbReference>
<organism evidence="2 3">
    <name type="scientific">candidate division WWE3 bacterium</name>
    <dbReference type="NCBI Taxonomy" id="2053526"/>
    <lineage>
        <taxon>Bacteria</taxon>
        <taxon>Katanobacteria</taxon>
    </lineage>
</organism>
<dbReference type="InterPro" id="IPR011033">
    <property type="entry name" value="PRC_barrel-like_sf"/>
</dbReference>
<evidence type="ECO:0000313" key="2">
    <source>
        <dbReference type="EMBL" id="MBE7525342.1"/>
    </source>
</evidence>
<evidence type="ECO:0000313" key="3">
    <source>
        <dbReference type="Proteomes" id="UP000710385"/>
    </source>
</evidence>
<evidence type="ECO:0000259" key="1">
    <source>
        <dbReference type="Pfam" id="PF05239"/>
    </source>
</evidence>